<name>A0A977KW20_9CYAN</name>
<sequence length="450" mass="51892">MKIKNFLKIKKLSYFVSDPALILLLFLYIYAPEFSFLPFQGLGLILPPSTILLYALSKNPKSITRFLFKNKIIVTFQFLLLALFLLALFLDIYGGSNNQVKFSIRYPIIIARFYFGALVSSVALYHLFDFSNKKMNGTNLENLITSFFVIIFIQFVIVFISLLNPSLRDFFNFQLLKPPAVMADEATFFYNRRGYGIASGYAFSYPLFNGFVMSLSLWSLICTREKSKKIIYLICAAIAIIPIMLNARVGLIAIPCFFLSLFLIKPFNVGLTIKRVKLMFAILVLLNPLYALIINYFNSSTIDWLLAGIEQFTLAFTLNFEEVRYLQGFSNEDYIPQNFLFGDGMYLFNNENAYTTRSDIGYVNYFYFGGILYSLLLYGTFAWFFIRVLLESKAIKIKGVILSTLIMFFIANVKGMVFFDNELTRGFFLLLVFVVFDAKHRNQYQKFHSG</sequence>
<dbReference type="Proteomes" id="UP001065613">
    <property type="component" value="Chromosome"/>
</dbReference>
<feature type="transmembrane region" description="Helical" evidence="1">
    <location>
        <begin position="198"/>
        <end position="218"/>
    </location>
</feature>
<keyword evidence="1" id="KW-1133">Transmembrane helix</keyword>
<feature type="transmembrane region" description="Helical" evidence="1">
    <location>
        <begin position="251"/>
        <end position="271"/>
    </location>
</feature>
<feature type="transmembrane region" description="Helical" evidence="1">
    <location>
        <begin position="72"/>
        <end position="94"/>
    </location>
</feature>
<feature type="transmembrane region" description="Helical" evidence="1">
    <location>
        <begin position="12"/>
        <end position="31"/>
    </location>
</feature>
<reference evidence="2" key="1">
    <citation type="submission" date="2021-04" db="EMBL/GenBank/DDBJ databases">
        <title>Genome sequence of Woronichinia naegeliana from Washington state freshwater lake bloom.</title>
        <authorList>
            <person name="Dreher T.W."/>
        </authorList>
    </citation>
    <scope>NUCLEOTIDE SEQUENCE</scope>
    <source>
        <strain evidence="2">WA131</strain>
    </source>
</reference>
<proteinExistence type="predicted"/>
<dbReference type="EMBL" id="CP073041">
    <property type="protein sequence ID" value="UXE60991.1"/>
    <property type="molecule type" value="Genomic_DNA"/>
</dbReference>
<gene>
    <name evidence="2" type="ORF">KA717_37190</name>
</gene>
<feature type="transmembrane region" description="Helical" evidence="1">
    <location>
        <begin position="37"/>
        <end position="56"/>
    </location>
</feature>
<feature type="transmembrane region" description="Helical" evidence="1">
    <location>
        <begin position="106"/>
        <end position="128"/>
    </location>
</feature>
<feature type="transmembrane region" description="Helical" evidence="1">
    <location>
        <begin position="230"/>
        <end position="245"/>
    </location>
</feature>
<keyword evidence="1" id="KW-0472">Membrane</keyword>
<evidence type="ECO:0000256" key="1">
    <source>
        <dbReference type="SAM" id="Phobius"/>
    </source>
</evidence>
<organism evidence="2">
    <name type="scientific">Woronichinia naegeliana WA131</name>
    <dbReference type="NCBI Taxonomy" id="2824559"/>
    <lineage>
        <taxon>Bacteria</taxon>
        <taxon>Bacillati</taxon>
        <taxon>Cyanobacteriota</taxon>
        <taxon>Cyanophyceae</taxon>
        <taxon>Synechococcales</taxon>
        <taxon>Coelosphaeriaceae</taxon>
        <taxon>Woronichinia</taxon>
    </lineage>
</organism>
<accession>A0A977KW20</accession>
<feature type="transmembrane region" description="Helical" evidence="1">
    <location>
        <begin position="365"/>
        <end position="385"/>
    </location>
</feature>
<keyword evidence="1" id="KW-0812">Transmembrane</keyword>
<dbReference type="AlphaFoldDB" id="A0A977KW20"/>
<feature type="transmembrane region" description="Helical" evidence="1">
    <location>
        <begin position="140"/>
        <end position="163"/>
    </location>
</feature>
<protein>
    <submittedName>
        <fullName evidence="2">Uncharacterized protein</fullName>
    </submittedName>
</protein>
<feature type="transmembrane region" description="Helical" evidence="1">
    <location>
        <begin position="278"/>
        <end position="297"/>
    </location>
</feature>
<evidence type="ECO:0000313" key="2">
    <source>
        <dbReference type="EMBL" id="UXE60991.1"/>
    </source>
</evidence>
<feature type="transmembrane region" description="Helical" evidence="1">
    <location>
        <begin position="397"/>
        <end position="417"/>
    </location>
</feature>
<dbReference type="KEGG" id="wna:KA717_37190"/>